<comment type="caution">
    <text evidence="2">The sequence shown here is derived from an EMBL/GenBank/DDBJ whole genome shotgun (WGS) entry which is preliminary data.</text>
</comment>
<sequence length="53" mass="5851">MLGTERHESRRIDNQLRGRSAARVTPGVALLLVVGRRAHARFNGAALESLLTR</sequence>
<reference evidence="2 3" key="1">
    <citation type="submission" date="2014-01" db="EMBL/GenBank/DDBJ databases">
        <authorList>
            <person name="Dobos K."/>
            <person name="Lenaerts A."/>
            <person name="Ordway D."/>
            <person name="DeGroote M.A."/>
            <person name="Parker T."/>
            <person name="Sizemore C."/>
            <person name="Tallon L.J."/>
            <person name="Sadzewicz L.K."/>
            <person name="Sengamalay N."/>
            <person name="Fraser C.M."/>
            <person name="Hine E."/>
            <person name="Shefchek K.A."/>
            <person name="Das S.P."/>
            <person name="Tettelin H."/>
        </authorList>
    </citation>
    <scope>NUCLEOTIDE SEQUENCE [LARGE SCALE GENOMIC DNA]</scope>
    <source>
        <strain evidence="2 3">Harvey</strain>
    </source>
</reference>
<keyword evidence="3" id="KW-1185">Reference proteome</keyword>
<dbReference type="PROSITE" id="PS51196">
    <property type="entry name" value="SECA_MOTOR_DEAD"/>
    <property type="match status" value="1"/>
</dbReference>
<gene>
    <name evidence="2" type="ORF">I551_9186</name>
</gene>
<feature type="domain" description="SecA family profile" evidence="1">
    <location>
        <begin position="1"/>
        <end position="53"/>
    </location>
</feature>
<organism evidence="2 3">
    <name type="scientific">Mycobacterium ulcerans str. Harvey</name>
    <dbReference type="NCBI Taxonomy" id="1299332"/>
    <lineage>
        <taxon>Bacteria</taxon>
        <taxon>Bacillati</taxon>
        <taxon>Actinomycetota</taxon>
        <taxon>Actinomycetes</taxon>
        <taxon>Mycobacteriales</taxon>
        <taxon>Mycobacteriaceae</taxon>
        <taxon>Mycobacterium</taxon>
        <taxon>Mycobacterium ulcerans group</taxon>
    </lineage>
</organism>
<evidence type="ECO:0000313" key="3">
    <source>
        <dbReference type="Proteomes" id="UP000020681"/>
    </source>
</evidence>
<evidence type="ECO:0000259" key="1">
    <source>
        <dbReference type="PROSITE" id="PS51196"/>
    </source>
</evidence>
<dbReference type="EMBL" id="JAOL01000057">
    <property type="protein sequence ID" value="EUA93556.1"/>
    <property type="molecule type" value="Genomic_DNA"/>
</dbReference>
<dbReference type="Gene3D" id="3.40.50.300">
    <property type="entry name" value="P-loop containing nucleotide triphosphate hydrolases"/>
    <property type="match status" value="1"/>
</dbReference>
<protein>
    <submittedName>
        <fullName evidence="2">Translocase subunit secA 1 domain protein</fullName>
    </submittedName>
</protein>
<proteinExistence type="predicted"/>
<name>A0ABN0R8U7_MYCUL</name>
<evidence type="ECO:0000313" key="2">
    <source>
        <dbReference type="EMBL" id="EUA93556.1"/>
    </source>
</evidence>
<dbReference type="Proteomes" id="UP000020681">
    <property type="component" value="Unassembled WGS sequence"/>
</dbReference>
<dbReference type="Pfam" id="PF21090">
    <property type="entry name" value="P-loop_SecA"/>
    <property type="match status" value="1"/>
</dbReference>
<dbReference type="InterPro" id="IPR044722">
    <property type="entry name" value="SecA_SF2_C"/>
</dbReference>
<dbReference type="InterPro" id="IPR027417">
    <property type="entry name" value="P-loop_NTPase"/>
</dbReference>
<accession>A0ABN0R8U7</accession>
<dbReference type="InterPro" id="IPR014018">
    <property type="entry name" value="SecA_motor_DEAD"/>
</dbReference>